<comment type="caution">
    <text evidence="3">The sequence shown here is derived from an EMBL/GenBank/DDBJ whole genome shotgun (WGS) entry which is preliminary data.</text>
</comment>
<protein>
    <submittedName>
        <fullName evidence="3">Uncharacterized protein</fullName>
    </submittedName>
</protein>
<feature type="region of interest" description="Disordered" evidence="2">
    <location>
        <begin position="87"/>
        <end position="112"/>
    </location>
</feature>
<evidence type="ECO:0000256" key="2">
    <source>
        <dbReference type="SAM" id="MobiDB-lite"/>
    </source>
</evidence>
<name>A0ABN9UHJ1_9DINO</name>
<dbReference type="Proteomes" id="UP001189429">
    <property type="component" value="Unassembled WGS sequence"/>
</dbReference>
<evidence type="ECO:0000313" key="4">
    <source>
        <dbReference type="Proteomes" id="UP001189429"/>
    </source>
</evidence>
<evidence type="ECO:0000313" key="3">
    <source>
        <dbReference type="EMBL" id="CAK0859111.1"/>
    </source>
</evidence>
<keyword evidence="1" id="KW-0175">Coiled coil</keyword>
<evidence type="ECO:0000256" key="1">
    <source>
        <dbReference type="SAM" id="Coils"/>
    </source>
</evidence>
<organism evidence="3 4">
    <name type="scientific">Prorocentrum cordatum</name>
    <dbReference type="NCBI Taxonomy" id="2364126"/>
    <lineage>
        <taxon>Eukaryota</taxon>
        <taxon>Sar</taxon>
        <taxon>Alveolata</taxon>
        <taxon>Dinophyceae</taxon>
        <taxon>Prorocentrales</taxon>
        <taxon>Prorocentraceae</taxon>
        <taxon>Prorocentrum</taxon>
    </lineage>
</organism>
<feature type="coiled-coil region" evidence="1">
    <location>
        <begin position="41"/>
        <end position="75"/>
    </location>
</feature>
<gene>
    <name evidence="3" type="ORF">PCOR1329_LOCUS48562</name>
</gene>
<sequence>MIQQLIERLLAEANGEATKESYCKKELANAEKERDYRYADAMKLNVMIAELEAKKEQLTNENLVLADEIEKLRTSLNESTDLSFARKSTRRTWMRSQRPMRVWRPSRRRSSS</sequence>
<accession>A0ABN9UHJ1</accession>
<dbReference type="EMBL" id="CAUYUJ010015866">
    <property type="protein sequence ID" value="CAK0859111.1"/>
    <property type="molecule type" value="Genomic_DNA"/>
</dbReference>
<reference evidence="3" key="1">
    <citation type="submission" date="2023-10" db="EMBL/GenBank/DDBJ databases">
        <authorList>
            <person name="Chen Y."/>
            <person name="Shah S."/>
            <person name="Dougan E. K."/>
            <person name="Thang M."/>
            <person name="Chan C."/>
        </authorList>
    </citation>
    <scope>NUCLEOTIDE SEQUENCE [LARGE SCALE GENOMIC DNA]</scope>
</reference>
<proteinExistence type="predicted"/>
<keyword evidence="4" id="KW-1185">Reference proteome</keyword>